<evidence type="ECO:0000256" key="1">
    <source>
        <dbReference type="SAM" id="Phobius"/>
    </source>
</evidence>
<dbReference type="Proteomes" id="UP001054945">
    <property type="component" value="Unassembled WGS sequence"/>
</dbReference>
<comment type="caution">
    <text evidence="2">The sequence shown here is derived from an EMBL/GenBank/DDBJ whole genome shotgun (WGS) entry which is preliminary data.</text>
</comment>
<accession>A0AAV4NDL1</accession>
<keyword evidence="1" id="KW-1133">Transmembrane helix</keyword>
<sequence length="92" mass="10643">MEKRKCDRIVEWFVIEYLSLVPCGGAALRVHLFLSSLRFKSGKRLPCISKLDFRVECIVCSFACINIQSARMTAEFLFLLFLFDCVVSRIPF</sequence>
<organism evidence="2 3">
    <name type="scientific">Caerostris extrusa</name>
    <name type="common">Bark spider</name>
    <name type="synonym">Caerostris bankana</name>
    <dbReference type="NCBI Taxonomy" id="172846"/>
    <lineage>
        <taxon>Eukaryota</taxon>
        <taxon>Metazoa</taxon>
        <taxon>Ecdysozoa</taxon>
        <taxon>Arthropoda</taxon>
        <taxon>Chelicerata</taxon>
        <taxon>Arachnida</taxon>
        <taxon>Araneae</taxon>
        <taxon>Araneomorphae</taxon>
        <taxon>Entelegynae</taxon>
        <taxon>Araneoidea</taxon>
        <taxon>Araneidae</taxon>
        <taxon>Caerostris</taxon>
    </lineage>
</organism>
<reference evidence="2 3" key="1">
    <citation type="submission" date="2021-06" db="EMBL/GenBank/DDBJ databases">
        <title>Caerostris extrusa draft genome.</title>
        <authorList>
            <person name="Kono N."/>
            <person name="Arakawa K."/>
        </authorList>
    </citation>
    <scope>NUCLEOTIDE SEQUENCE [LARGE SCALE GENOMIC DNA]</scope>
</reference>
<dbReference type="EMBL" id="BPLR01020808">
    <property type="protein sequence ID" value="GIX82738.1"/>
    <property type="molecule type" value="Genomic_DNA"/>
</dbReference>
<keyword evidence="1" id="KW-0472">Membrane</keyword>
<proteinExistence type="predicted"/>
<evidence type="ECO:0000313" key="3">
    <source>
        <dbReference type="Proteomes" id="UP001054945"/>
    </source>
</evidence>
<gene>
    <name evidence="2" type="ORF">CEXT_149911</name>
</gene>
<evidence type="ECO:0000313" key="2">
    <source>
        <dbReference type="EMBL" id="GIX82738.1"/>
    </source>
</evidence>
<dbReference type="AlphaFoldDB" id="A0AAV4NDL1"/>
<name>A0AAV4NDL1_CAEEX</name>
<keyword evidence="3" id="KW-1185">Reference proteome</keyword>
<protein>
    <submittedName>
        <fullName evidence="2">Uncharacterized protein</fullName>
    </submittedName>
</protein>
<feature type="transmembrane region" description="Helical" evidence="1">
    <location>
        <begin position="12"/>
        <end position="34"/>
    </location>
</feature>
<keyword evidence="1" id="KW-0812">Transmembrane</keyword>